<gene>
    <name evidence="1" type="ORF">OAUR00152_LOCUS15124</name>
</gene>
<evidence type="ECO:0000313" key="1">
    <source>
        <dbReference type="EMBL" id="CAE2239190.1"/>
    </source>
</evidence>
<organism evidence="1">
    <name type="scientific">Odontella aurita</name>
    <dbReference type="NCBI Taxonomy" id="265563"/>
    <lineage>
        <taxon>Eukaryota</taxon>
        <taxon>Sar</taxon>
        <taxon>Stramenopiles</taxon>
        <taxon>Ochrophyta</taxon>
        <taxon>Bacillariophyta</taxon>
        <taxon>Mediophyceae</taxon>
        <taxon>Biddulphiophycidae</taxon>
        <taxon>Eupodiscales</taxon>
        <taxon>Odontellaceae</taxon>
        <taxon>Odontella</taxon>
    </lineage>
</organism>
<protein>
    <submittedName>
        <fullName evidence="1">Uncharacterized protein</fullName>
    </submittedName>
</protein>
<dbReference type="AlphaFoldDB" id="A0A7S4ITA9"/>
<sequence length="101" mass="11191">MRDSRALWSDEPALRMMSISAVHFADFVDGRAMATTHVWVDQPTHVVVSSKIASPSNFRTERTSYLSMDLSVVTGRKTTWTARRTADVAFLRTSVTATAAV</sequence>
<name>A0A7S4ITA9_9STRA</name>
<reference evidence="1" key="1">
    <citation type="submission" date="2021-01" db="EMBL/GenBank/DDBJ databases">
        <authorList>
            <person name="Corre E."/>
            <person name="Pelletier E."/>
            <person name="Niang G."/>
            <person name="Scheremetjew M."/>
            <person name="Finn R."/>
            <person name="Kale V."/>
            <person name="Holt S."/>
            <person name="Cochrane G."/>
            <person name="Meng A."/>
            <person name="Brown T."/>
            <person name="Cohen L."/>
        </authorList>
    </citation>
    <scope>NUCLEOTIDE SEQUENCE</scope>
    <source>
        <strain evidence="1">Isolate 1302-5</strain>
    </source>
</reference>
<proteinExistence type="predicted"/>
<accession>A0A7S4ITA9</accession>
<dbReference type="EMBL" id="HBKQ01022283">
    <property type="protein sequence ID" value="CAE2239190.1"/>
    <property type="molecule type" value="Transcribed_RNA"/>
</dbReference>